<organism evidence="3 4">
    <name type="scientific">Arcicella aurantiaca</name>
    <dbReference type="NCBI Taxonomy" id="591202"/>
    <lineage>
        <taxon>Bacteria</taxon>
        <taxon>Pseudomonadati</taxon>
        <taxon>Bacteroidota</taxon>
        <taxon>Cytophagia</taxon>
        <taxon>Cytophagales</taxon>
        <taxon>Flectobacillaceae</taxon>
        <taxon>Arcicella</taxon>
    </lineage>
</organism>
<dbReference type="NCBIfam" id="TIGR02293">
    <property type="entry name" value="TAS_TIGR02293"/>
    <property type="match status" value="1"/>
</dbReference>
<protein>
    <submittedName>
        <fullName evidence="3">Putative toxin-antitoxin system antitoxin component (TIGR02293 family)</fullName>
    </submittedName>
</protein>
<gene>
    <name evidence="3" type="ORF">LV89_03281</name>
</gene>
<proteinExistence type="predicted"/>
<name>A0A316E2Q4_9BACT</name>
<dbReference type="Pfam" id="PF09722">
    <property type="entry name" value="Xre_MbcA_ParS_C"/>
    <property type="match status" value="1"/>
</dbReference>
<dbReference type="OrthoDB" id="5770459at2"/>
<evidence type="ECO:0000313" key="4">
    <source>
        <dbReference type="Proteomes" id="UP000245489"/>
    </source>
</evidence>
<dbReference type="AlphaFoldDB" id="A0A316E2Q4"/>
<comment type="caution">
    <text evidence="3">The sequence shown here is derived from an EMBL/GenBank/DDBJ whole genome shotgun (WGS) entry which is preliminary data.</text>
</comment>
<keyword evidence="4" id="KW-1185">Reference proteome</keyword>
<evidence type="ECO:0000259" key="1">
    <source>
        <dbReference type="Pfam" id="PF09722"/>
    </source>
</evidence>
<dbReference type="InterPro" id="IPR011979">
    <property type="entry name" value="Antitox_Xre"/>
</dbReference>
<evidence type="ECO:0000259" key="2">
    <source>
        <dbReference type="Pfam" id="PF20432"/>
    </source>
</evidence>
<dbReference type="GO" id="GO:0003677">
    <property type="term" value="F:DNA binding"/>
    <property type="evidence" value="ECO:0007669"/>
    <property type="project" value="InterPro"/>
</dbReference>
<dbReference type="EMBL" id="QGGO01000018">
    <property type="protein sequence ID" value="PWK23013.1"/>
    <property type="molecule type" value="Genomic_DNA"/>
</dbReference>
<reference evidence="3 4" key="1">
    <citation type="submission" date="2018-05" db="EMBL/GenBank/DDBJ databases">
        <title>Genomic Encyclopedia of Archaeal and Bacterial Type Strains, Phase II (KMG-II): from individual species to whole genera.</title>
        <authorList>
            <person name="Goeker M."/>
        </authorList>
    </citation>
    <scope>NUCLEOTIDE SEQUENCE [LARGE SCALE GENOMIC DNA]</scope>
    <source>
        <strain evidence="3 4">DSM 22214</strain>
    </source>
</reference>
<dbReference type="InterPro" id="IPR024467">
    <property type="entry name" value="Xre/MbcA/ParS-like_toxin-bd"/>
</dbReference>
<dbReference type="InterPro" id="IPR046847">
    <property type="entry name" value="Xre-like_HTH"/>
</dbReference>
<accession>A0A316E2Q4</accession>
<sequence length="140" mass="16228">MIKANTKQEDIFLMLGQGHDWQVIQLSREGISKSILFQLASRINFTEKELANVLDLSERTLQRYSDETKLSKVASEKTIELAGLYQYGEEVFGTIDRFNGWMKSPHALFQKQRPIDILDTHRGFQMVHDELGRIEHGVYI</sequence>
<dbReference type="Proteomes" id="UP000245489">
    <property type="component" value="Unassembled WGS sequence"/>
</dbReference>
<dbReference type="RefSeq" id="WP_109743973.1">
    <property type="nucleotide sequence ID" value="NZ_QGGO01000018.1"/>
</dbReference>
<dbReference type="Pfam" id="PF20432">
    <property type="entry name" value="Xre-like-HTH"/>
    <property type="match status" value="1"/>
</dbReference>
<feature type="domain" description="Antitoxin Xre/MbcA/ParS-like toxin-binding" evidence="1">
    <location>
        <begin position="89"/>
        <end position="137"/>
    </location>
</feature>
<evidence type="ECO:0000313" key="3">
    <source>
        <dbReference type="EMBL" id="PWK23013.1"/>
    </source>
</evidence>
<feature type="domain" description="Antitoxin Xre-like helix-turn-helix" evidence="2">
    <location>
        <begin position="23"/>
        <end position="83"/>
    </location>
</feature>